<evidence type="ECO:0000313" key="2">
    <source>
        <dbReference type="EMBL" id="MCW4138868.1"/>
    </source>
</evidence>
<dbReference type="InterPro" id="IPR027417">
    <property type="entry name" value="P-loop_NTPase"/>
</dbReference>
<name>A0AAW5UJW9_9BACT</name>
<feature type="domain" description="TraG P-loop" evidence="1">
    <location>
        <begin position="424"/>
        <end position="563"/>
    </location>
</feature>
<dbReference type="AlphaFoldDB" id="A0AAW5UJW9"/>
<protein>
    <submittedName>
        <fullName evidence="2">DUF87 domain-containing protein</fullName>
    </submittedName>
</protein>
<dbReference type="EMBL" id="JAPDVD010000002">
    <property type="protein sequence ID" value="MCW4138868.1"/>
    <property type="molecule type" value="Genomic_DNA"/>
</dbReference>
<evidence type="ECO:0000259" key="1">
    <source>
        <dbReference type="Pfam" id="PF19044"/>
    </source>
</evidence>
<comment type="caution">
    <text evidence="2">The sequence shown here is derived from an EMBL/GenBank/DDBJ whole genome shotgun (WGS) entry which is preliminary data.</text>
</comment>
<dbReference type="PANTHER" id="PTHR38467">
    <property type="match status" value="1"/>
</dbReference>
<dbReference type="RefSeq" id="WP_264949519.1">
    <property type="nucleotide sequence ID" value="NZ_JAPDVB010000002.1"/>
</dbReference>
<evidence type="ECO:0000313" key="3">
    <source>
        <dbReference type="Proteomes" id="UP001208620"/>
    </source>
</evidence>
<proteinExistence type="predicted"/>
<reference evidence="2" key="1">
    <citation type="submission" date="2022-11" db="EMBL/GenBank/DDBJ databases">
        <title>Genomic repertoires linked with pathogenic potency of arthritogenic Prevotella copri isolated from the gut of rheumatoid arthritis patients.</title>
        <authorList>
            <person name="Nii T."/>
            <person name="Maeda Y."/>
            <person name="Motooka D."/>
            <person name="Naito M."/>
            <person name="Matsumoto Y."/>
            <person name="Ogawa T."/>
            <person name="Oguro-Igashira E."/>
            <person name="Kishikawa T."/>
            <person name="Yamashita M."/>
            <person name="Koizumi S."/>
            <person name="Kurakawa T."/>
            <person name="Okumura R."/>
            <person name="Kayama H."/>
            <person name="Murakami M."/>
            <person name="Sakaguchi T."/>
            <person name="Das B."/>
            <person name="Nakamura S."/>
            <person name="Okada Y."/>
            <person name="Kumanogoh A."/>
            <person name="Takeda K."/>
        </authorList>
    </citation>
    <scope>NUCLEOTIDE SEQUENCE</scope>
    <source>
        <strain evidence="2">H105_2-2</strain>
    </source>
</reference>
<dbReference type="InterPro" id="IPR043964">
    <property type="entry name" value="P-loop_TraG"/>
</dbReference>
<dbReference type="SUPFAM" id="SSF52540">
    <property type="entry name" value="P-loop containing nucleoside triphosphate hydrolases"/>
    <property type="match status" value="1"/>
</dbReference>
<dbReference type="Gene3D" id="3.40.50.300">
    <property type="entry name" value="P-loop containing nucleotide triphosphate hydrolases"/>
    <property type="match status" value="2"/>
</dbReference>
<gene>
    <name evidence="2" type="ORF">ONT01_14050</name>
</gene>
<dbReference type="InterPro" id="IPR053155">
    <property type="entry name" value="F-pilin_assembly_TraC"/>
</dbReference>
<dbReference type="Proteomes" id="UP001208620">
    <property type="component" value="Unassembled WGS sequence"/>
</dbReference>
<dbReference type="Pfam" id="PF19044">
    <property type="entry name" value="P-loop_TraG"/>
    <property type="match status" value="2"/>
</dbReference>
<dbReference type="PANTHER" id="PTHR38467:SF1">
    <property type="entry name" value="CONJUGATIVE TRANSFER: ASSEMBLY"/>
    <property type="match status" value="1"/>
</dbReference>
<feature type="domain" description="TraG P-loop" evidence="1">
    <location>
        <begin position="660"/>
        <end position="936"/>
    </location>
</feature>
<sequence length="966" mass="111606">MVAIAVVTLFVAILAGMGISVCAFGTGGKRPKVFEDIYFSVEDVNGMGIVYTKGGDYSAVLKIKNPIRKYSASKASYYEFTDLFTSLLQLLGEGYALHKQDVFVRKQFDMNKIAAHEDKTAAKRFLSDSYFRFFNGRTYVAHETYLIITQKGKSGTIHSYDTAKWKDFLVKLQKVHDRLNGCDVESSFLGAEDCRIFADRFFAMDFNHSRVSMSNFRVTGDEIGMGNNHLKVYSLLDVDQVGLPGMIRPYSENQVGNSILSEDLLSALDSLPDVDTLVYNQVIFLPNQKKEVMKLDKKKNRHASIPNPNNQIAVEDIEKVQSEIARNGKMLVYAHYNMVIKIAGDKDFQKITNSLENMFSRHSIHISKRAYNQLELFVASFPGNCFKLNEDYDRFLTLSEPALCLMYKEHQQQGDNSPLKCYYTDRQGLPLPIDITGKEGKVKYTNNSNFFVLGPSGSGKSFFMNSVMRQYYEQDTDVVIVDTGDSYEGICNYFEGTYISYSKEKPISMNPFKITELEYEENFGEKKNFLKSLVFQLFKGTDYPTKIEDTIINQTITEYYEAYFHPFEKFSTKERSQLKEMLLLEDKKNGKYDQYEQEMEERYDRIMEEKETSSRNARLIDKLQAVLDDTAATEGEKKAALHQLQRLTPELIEKNYLLRIERKIDKMERQRKNLRVQELSFNSYYEFALERIPQLIVQQNIEFAIHDFAAILKPFYRGGEQEHILNNDLDASLFDEKFIVFEIDKVKDDPILFPLIVLIIMDVFTQKMRIKKGRKCLVIEEAWKAIATPVMANYIKYLYKTARKHWAMVGVVTQEIQDITSSPIVKEAIVNNSDVFMLLDQSKFKDKFSEIKATLALTENDCQKIFTINGLDNKEGRSPFKEVFIKRGLVGDVFGVEEPPECYMAYTTEKQEKEALKFYKRRLGSDYRTAIETFVSDWHLSGIQKSLEFSQKVLKERKVFNYKQSS</sequence>
<organism evidence="2 3">
    <name type="scientific">Segatella copri</name>
    <dbReference type="NCBI Taxonomy" id="165179"/>
    <lineage>
        <taxon>Bacteria</taxon>
        <taxon>Pseudomonadati</taxon>
        <taxon>Bacteroidota</taxon>
        <taxon>Bacteroidia</taxon>
        <taxon>Bacteroidales</taxon>
        <taxon>Prevotellaceae</taxon>
        <taxon>Segatella</taxon>
    </lineage>
</organism>
<accession>A0AAW5UJW9</accession>